<sequence length="196" mass="22920">MVCVYVHYGLVRHLINRTYYYYYFHKIVLKLLHTMDSKLNGVQADLNTLLNVNVNKNVIEGAIHKDMILLDIFKTMPFNSEEQIDRIENLSDLQLQMLAQELSLIGGETVKQTTKTLMYRVFSNKLGSSYTWEGLKTKHVFKTLKIAQVVIKAVRLNPKTENVSELEIIKNIKSWLLRAKERHINSEKKKQESRHT</sequence>
<gene>
    <name evidence="1" type="ORF">RI129_008149</name>
</gene>
<keyword evidence="2" id="KW-1185">Reference proteome</keyword>
<reference evidence="1 2" key="1">
    <citation type="journal article" date="2024" name="Insects">
        <title>An Improved Chromosome-Level Genome Assembly of the Firefly Pyrocoelia pectoralis.</title>
        <authorList>
            <person name="Fu X."/>
            <person name="Meyer-Rochow V.B."/>
            <person name="Ballantyne L."/>
            <person name="Zhu X."/>
        </authorList>
    </citation>
    <scope>NUCLEOTIDE SEQUENCE [LARGE SCALE GENOMIC DNA]</scope>
    <source>
        <strain evidence="1">XCY_ONT2</strain>
    </source>
</reference>
<name>A0AAN7V6W0_9COLE</name>
<accession>A0AAN7V6W0</accession>
<dbReference type="PANTHER" id="PTHR34153:SF2">
    <property type="entry name" value="SI:CH211-262H13.3-RELATED"/>
    <property type="match status" value="1"/>
</dbReference>
<dbReference type="PANTHER" id="PTHR34153">
    <property type="entry name" value="SI:CH211-262H13.3-RELATED-RELATED"/>
    <property type="match status" value="1"/>
</dbReference>
<organism evidence="1 2">
    <name type="scientific">Pyrocoelia pectoralis</name>
    <dbReference type="NCBI Taxonomy" id="417401"/>
    <lineage>
        <taxon>Eukaryota</taxon>
        <taxon>Metazoa</taxon>
        <taxon>Ecdysozoa</taxon>
        <taxon>Arthropoda</taxon>
        <taxon>Hexapoda</taxon>
        <taxon>Insecta</taxon>
        <taxon>Pterygota</taxon>
        <taxon>Neoptera</taxon>
        <taxon>Endopterygota</taxon>
        <taxon>Coleoptera</taxon>
        <taxon>Polyphaga</taxon>
        <taxon>Elateriformia</taxon>
        <taxon>Elateroidea</taxon>
        <taxon>Lampyridae</taxon>
        <taxon>Lampyrinae</taxon>
        <taxon>Pyrocoelia</taxon>
    </lineage>
</organism>
<evidence type="ECO:0000313" key="1">
    <source>
        <dbReference type="EMBL" id="KAK5641982.1"/>
    </source>
</evidence>
<dbReference type="EMBL" id="JAVRBK010000006">
    <property type="protein sequence ID" value="KAK5641982.1"/>
    <property type="molecule type" value="Genomic_DNA"/>
</dbReference>
<protein>
    <recommendedName>
        <fullName evidence="3">DUF4806 domain-containing protein</fullName>
    </recommendedName>
</protein>
<evidence type="ECO:0000313" key="2">
    <source>
        <dbReference type="Proteomes" id="UP001329430"/>
    </source>
</evidence>
<comment type="caution">
    <text evidence="1">The sequence shown here is derived from an EMBL/GenBank/DDBJ whole genome shotgun (WGS) entry which is preliminary data.</text>
</comment>
<dbReference type="Proteomes" id="UP001329430">
    <property type="component" value="Chromosome 6"/>
</dbReference>
<proteinExistence type="predicted"/>
<evidence type="ECO:0008006" key="3">
    <source>
        <dbReference type="Google" id="ProtNLM"/>
    </source>
</evidence>
<dbReference type="AlphaFoldDB" id="A0AAN7V6W0"/>